<comment type="caution">
    <text evidence="2">The sequence shown here is derived from an EMBL/GenBank/DDBJ whole genome shotgun (WGS) entry which is preliminary data.</text>
</comment>
<feature type="compositionally biased region" description="Acidic residues" evidence="1">
    <location>
        <begin position="283"/>
        <end position="295"/>
    </location>
</feature>
<feature type="region of interest" description="Disordered" evidence="1">
    <location>
        <begin position="269"/>
        <end position="329"/>
    </location>
</feature>
<dbReference type="InterPro" id="IPR021391">
    <property type="entry name" value="DUF3027"/>
</dbReference>
<protein>
    <recommendedName>
        <fullName evidence="4">DUF3027 domain-containing protein</fullName>
    </recommendedName>
</protein>
<proteinExistence type="predicted"/>
<evidence type="ECO:0000313" key="3">
    <source>
        <dbReference type="Proteomes" id="UP000193928"/>
    </source>
</evidence>
<reference evidence="2 3" key="1">
    <citation type="submission" date="2016-01" db="EMBL/GenBank/DDBJ databases">
        <title>The new phylogeny of the genus Mycobacterium.</title>
        <authorList>
            <person name="Tarcisio F."/>
            <person name="Conor M."/>
            <person name="Antonella G."/>
            <person name="Elisabetta G."/>
            <person name="Giulia F.S."/>
            <person name="Sara T."/>
            <person name="Anna F."/>
            <person name="Clotilde B."/>
            <person name="Roberto B."/>
            <person name="Veronica D.S."/>
            <person name="Fabio R."/>
            <person name="Monica P."/>
            <person name="Olivier J."/>
            <person name="Enrico T."/>
            <person name="Nicola S."/>
        </authorList>
    </citation>
    <scope>NUCLEOTIDE SEQUENCE [LARGE SCALE GENOMIC DNA]</scope>
    <source>
        <strain evidence="2 3">DSM 44160</strain>
    </source>
</reference>
<evidence type="ECO:0008006" key="4">
    <source>
        <dbReference type="Google" id="ProtNLM"/>
    </source>
</evidence>
<organism evidence="2 3">
    <name type="scientific">Mycobacterium gordonae</name>
    <dbReference type="NCBI Taxonomy" id="1778"/>
    <lineage>
        <taxon>Bacteria</taxon>
        <taxon>Bacillati</taxon>
        <taxon>Actinomycetota</taxon>
        <taxon>Actinomycetes</taxon>
        <taxon>Mycobacteriales</taxon>
        <taxon>Mycobacteriaceae</taxon>
        <taxon>Mycobacterium</taxon>
    </lineage>
</organism>
<name>A0A1X1WBN8_MYCGO</name>
<feature type="compositionally biased region" description="Low complexity" evidence="1">
    <location>
        <begin position="300"/>
        <end position="321"/>
    </location>
</feature>
<dbReference type="Pfam" id="PF11228">
    <property type="entry name" value="DUF3027"/>
    <property type="match status" value="1"/>
</dbReference>
<dbReference type="EMBL" id="LQOY01000095">
    <property type="protein sequence ID" value="ORV83964.1"/>
    <property type="molecule type" value="Genomic_DNA"/>
</dbReference>
<accession>A0A1X1WBN8</accession>
<evidence type="ECO:0000313" key="2">
    <source>
        <dbReference type="EMBL" id="ORV83964.1"/>
    </source>
</evidence>
<sequence>MTGPIEESSVATVTEWPEELAGVLTGAAEQARTAVAEFSGADSVGDYLGFSYEDPNAATHRFLAHVPGYQGWQWAVVVAGYPGADHATISEVVLIPGPTALLAPEWIPWDQRVRPGDLGPGDLLAPAKDDPRLVPGYSASGDPYVDEVAVELGLGRRWVMSPWGRTEAAERWREGDYGPDSAMSRATKRVCRDCGFFLPLAGSLGGMFGVCGNELSADGHVVDKFYGCGAHSDTPAPAGTGSPMYEPYDDGVLDVVDRPAPESAVEAVEAVEPEVVEPAVEAVEPEPEPEPEPGPEPEPAVEVVEPAAEASEASEPTGEPAEPAEPAEP</sequence>
<dbReference type="Proteomes" id="UP000193928">
    <property type="component" value="Unassembled WGS sequence"/>
</dbReference>
<dbReference type="AlphaFoldDB" id="A0A1X1WBN8"/>
<gene>
    <name evidence="2" type="ORF">AWC08_26775</name>
</gene>
<keyword evidence="3" id="KW-1185">Reference proteome</keyword>
<evidence type="ECO:0000256" key="1">
    <source>
        <dbReference type="SAM" id="MobiDB-lite"/>
    </source>
</evidence>